<dbReference type="PANTHER" id="PTHR21553">
    <property type="entry name" value="ALMS1-RELATED"/>
    <property type="match status" value="1"/>
</dbReference>
<reference evidence="3 4" key="2">
    <citation type="journal article" date="2023" name="Mol. Biol. Evol.">
        <title>Genomics of Secondarily Temperate Adaptation in the Only Non-Antarctic Icefish.</title>
        <authorList>
            <person name="Rivera-Colon A.G."/>
            <person name="Rayamajhi N."/>
            <person name="Minhas B.F."/>
            <person name="Madrigal G."/>
            <person name="Bilyk K.T."/>
            <person name="Yoon V."/>
            <person name="Hune M."/>
            <person name="Gregory S."/>
            <person name="Cheng C.H.C."/>
            <person name="Catchen J.M."/>
        </authorList>
    </citation>
    <scope>NUCLEOTIDE SEQUENCE [LARGE SCALE GENOMIC DNA]</scope>
    <source>
        <strain evidence="3">JMC-PN-2008</strain>
    </source>
</reference>
<feature type="region of interest" description="Disordered" evidence="2">
    <location>
        <begin position="1044"/>
        <end position="1067"/>
    </location>
</feature>
<feature type="region of interest" description="Disordered" evidence="2">
    <location>
        <begin position="336"/>
        <end position="389"/>
    </location>
</feature>
<feature type="region of interest" description="Disordered" evidence="2">
    <location>
        <begin position="1665"/>
        <end position="1712"/>
    </location>
</feature>
<feature type="region of interest" description="Disordered" evidence="2">
    <location>
        <begin position="1085"/>
        <end position="1199"/>
    </location>
</feature>
<proteinExistence type="predicted"/>
<feature type="compositionally biased region" description="Polar residues" evidence="2">
    <location>
        <begin position="668"/>
        <end position="681"/>
    </location>
</feature>
<keyword evidence="1" id="KW-0175">Coiled coil</keyword>
<keyword evidence="4" id="KW-1185">Reference proteome</keyword>
<feature type="compositionally biased region" description="Basic and acidic residues" evidence="2">
    <location>
        <begin position="1768"/>
        <end position="1786"/>
    </location>
</feature>
<feature type="compositionally biased region" description="Basic and acidic residues" evidence="2">
    <location>
        <begin position="1558"/>
        <end position="1571"/>
    </location>
</feature>
<feature type="region of interest" description="Disordered" evidence="2">
    <location>
        <begin position="403"/>
        <end position="460"/>
    </location>
</feature>
<feature type="coiled-coil region" evidence="1">
    <location>
        <begin position="870"/>
        <end position="940"/>
    </location>
</feature>
<feature type="region of interest" description="Disordered" evidence="2">
    <location>
        <begin position="1756"/>
        <end position="1841"/>
    </location>
</feature>
<dbReference type="GO" id="GO:0005829">
    <property type="term" value="C:cytosol"/>
    <property type="evidence" value="ECO:0007669"/>
    <property type="project" value="TreeGrafter"/>
</dbReference>
<dbReference type="GO" id="GO:0005813">
    <property type="term" value="C:centrosome"/>
    <property type="evidence" value="ECO:0007669"/>
    <property type="project" value="TreeGrafter"/>
</dbReference>
<evidence type="ECO:0000313" key="4">
    <source>
        <dbReference type="Proteomes" id="UP001346869"/>
    </source>
</evidence>
<dbReference type="Proteomes" id="UP001346869">
    <property type="component" value="Unassembled WGS sequence"/>
</dbReference>
<feature type="region of interest" description="Disordered" evidence="2">
    <location>
        <begin position="1265"/>
        <end position="1315"/>
    </location>
</feature>
<feature type="compositionally biased region" description="Polar residues" evidence="2">
    <location>
        <begin position="1692"/>
        <end position="1712"/>
    </location>
</feature>
<feature type="region of interest" description="Disordered" evidence="2">
    <location>
        <begin position="201"/>
        <end position="235"/>
    </location>
</feature>
<feature type="region of interest" description="Disordered" evidence="2">
    <location>
        <begin position="656"/>
        <end position="681"/>
    </location>
</feature>
<feature type="coiled-coil region" evidence="1">
    <location>
        <begin position="472"/>
        <end position="527"/>
    </location>
</feature>
<dbReference type="PANTHER" id="PTHR21553:SF26">
    <property type="entry name" value="ALMS MOTIF DOMAIN-CONTAINING PROTEIN"/>
    <property type="match status" value="1"/>
</dbReference>
<name>A0AAN7XZX9_ELEMC</name>
<evidence type="ECO:0000256" key="1">
    <source>
        <dbReference type="SAM" id="Coils"/>
    </source>
</evidence>
<feature type="compositionally biased region" description="Basic and acidic residues" evidence="2">
    <location>
        <begin position="1292"/>
        <end position="1303"/>
    </location>
</feature>
<gene>
    <name evidence="3" type="ORF">PBY51_010135</name>
</gene>
<feature type="region of interest" description="Disordered" evidence="2">
    <location>
        <begin position="983"/>
        <end position="1020"/>
    </location>
</feature>
<sequence>MKRKVVKLRLSPNEEARIIREEHERRRKLRIQQVREQQRYISLQIRREVERRRQHELEQLEKDLREDWEQQQREKCHTLQRLYQESLQLLGQGHRSAKENEPDLEAITQREEENNVKAEERYREALKELKTQRLKDHEGQSRSTMARKKALQTEKERSAKVASLPKPPPHPIQNIDFKKPHVVKKSDVSAFAATHYHMPESAVDREAETEQPSAQEGAELEGRRLQDLKEEEMRRREEQLEKARLRGKQALRREHLVQDRERLLVELEHMQQTDLLRRRQQVFQMPAQIFQPLYKRQETAEDYQRDMEFAFEDMYTGERKVKGDLVVQLVPEPLPALSTDSRDQELDVTLDEIPPKGAGTTQYDTEQEDGSTEQETSVQVEPSKPAPRRALRKLLDRIRNQRNHWAEQNTPAAESPTSITDQIPERDTTIDTGSLSSEEKHHLEPAQPPPALETAEPPAAETLLPHVLANRIQEFEEERKKREEELEREKQQQVLLLQDLEEQKAKLEQMLREVQQEREDLKAAVTQEAPINQPEVPVHEQEPPSVGPGLLPELVPPAGEDEHTRRIREYQQRLLQQNSLHQRSVEVAHQRLEEYQRALRIRYNMTPTSLLPAAVPAGLIPRPLQGVQSVHPPAPRQLPTPPALHAYIHARAQTPGEVPTRESDMLASHSQRPSSNISSASKLVPDEVECISSNPRNQKFTAWLTDNIMERVTGHLTERVRASSEPSPYKLSTTHHCSIPLQPASDPIQSSNLVMPSGTTLAPVLETVRPVTLPHCSLRTRSLSSTEDDEMERLRHELQEVQRRELQEVPRRELQEVPKRELQEVQRREVQEVPRREVQEVPRREVQEVPRRELQEVQRRELQEVPRRELKEVQRRREVQEVQRREVQEVQRREVQEVQRRLLEQREEVALQQRQQEEERRRQEVEMEQMRRQKETLQALIQTEEPPVPEAARGVLDPENIRHIRLKLLASLLRAIEDSNGGTLSHLEDPEDEDGFPQRPPSISGDTVLLPPPRAAKPPVTRVRPSIMEMMTEQHELSAIQEVETSVNTSQSKGPDRSVTAPSHSLGWDLQEDSEALGVSDRALQTPCWSSSGQQTASSPETNSTTSSHVIWRERLLIGAGTSPESSSESDSVLRIISPPSSDSGRGADFSGPGIPSCRSPTESANRPPDSDCLSSTTISTGSYITTDPEQNLPDKSPPLRRWVEQERGADLLDVSSPPGQSFCSKDSSPADRPGLSVGSLFNDSSIQHIIDKYTKELNISLSTAGRTTDSESSYVEEPGSSVSQPSLVGVLERRGGDERSTDHQSLPSDSAGAQRRGLEFHNAITPIQEQLSGEEPSLAEDQEQDSFRPLIGQLTDQSSCLAADHRDSAMEQLVGHPSAHSSMIGQLPGPVSISFDPSSWDSTLSRMIGRLSHQSSAHWLSGGQDFYAGQLMGRVPLEQSTTWLDEGPEGSGMRPLVGELDESAGQHRASSDERTHADLGVPTEESGPPSHPVCPPEAWPHRASFPGESPQQPTLLTQAAFPTDRVPERTEDSFHPLLAEVTQNETADPSMIFHLPEHHVPTSPEGRLHSWEGGGSSPAEEFEASTDPSVESEPSPERLRAELPASPTLHGSFSQLLASQCNPHESSQELTALAVWDDCDVAFEKGILEQSEITLVSLTDTTLQDHDTTCTEEDPHPEGGTGEGERGQHTEGAQSRSSLNDIPEDNNQTHPESAMLLDVQCGPSRGVQEVQQQRLRALQHRSSLRVEEIKAKRALAKVEPESPGPSEAREKSTEKEAVTCKKTEPQQKPNAKAKGGPAELHQTTEESDTITQKRPLRPPPVRDPRLHLEDEVKNVTPEQRKRDVTVMHSRTQRLYAQLEEVKHQKALKSRQEAYAKNRLKAKEFHKKTLEKLRAKKPL</sequence>
<accession>A0AAN7XZX9</accession>
<protein>
    <recommendedName>
        <fullName evidence="5">ALMS motif domain-containing protein</fullName>
    </recommendedName>
</protein>
<feature type="compositionally biased region" description="Basic and acidic residues" evidence="2">
    <location>
        <begin position="1821"/>
        <end position="1841"/>
    </location>
</feature>
<feature type="compositionally biased region" description="Pro residues" evidence="2">
    <location>
        <begin position="1490"/>
        <end position="1499"/>
    </location>
</feature>
<evidence type="ECO:0000313" key="3">
    <source>
        <dbReference type="EMBL" id="KAK5869185.1"/>
    </source>
</evidence>
<feature type="compositionally biased region" description="Polar residues" evidence="2">
    <location>
        <begin position="406"/>
        <end position="421"/>
    </location>
</feature>
<feature type="coiled-coil region" evidence="1">
    <location>
        <begin position="46"/>
        <end position="74"/>
    </location>
</feature>
<evidence type="ECO:0000256" key="2">
    <source>
        <dbReference type="SAM" id="MobiDB-lite"/>
    </source>
</evidence>
<reference evidence="3 4" key="1">
    <citation type="journal article" date="2023" name="Genes (Basel)">
        <title>Chromosome-Level Genome Assembly and Circadian Gene Repertoire of the Patagonia Blennie Eleginops maclovinus-The Closest Ancestral Proxy of Antarctic Cryonotothenioids.</title>
        <authorList>
            <person name="Cheng C.C."/>
            <person name="Rivera-Colon A.G."/>
            <person name="Minhas B.F."/>
            <person name="Wilson L."/>
            <person name="Rayamajhi N."/>
            <person name="Vargas-Chacoff L."/>
            <person name="Catchen J.M."/>
        </authorList>
    </citation>
    <scope>NUCLEOTIDE SEQUENCE [LARGE SCALE GENOMIC DNA]</scope>
    <source>
        <strain evidence="3">JMC-PN-2008</strain>
    </source>
</reference>
<feature type="compositionally biased region" description="Polar residues" evidence="2">
    <location>
        <begin position="1265"/>
        <end position="1274"/>
    </location>
</feature>
<feature type="compositionally biased region" description="Low complexity" evidence="2">
    <location>
        <begin position="1175"/>
        <end position="1187"/>
    </location>
</feature>
<evidence type="ECO:0008006" key="5">
    <source>
        <dbReference type="Google" id="ProtNLM"/>
    </source>
</evidence>
<feature type="region of interest" description="Disordered" evidence="2">
    <location>
        <begin position="1558"/>
        <end position="1601"/>
    </location>
</feature>
<dbReference type="GO" id="GO:0005814">
    <property type="term" value="C:centriole"/>
    <property type="evidence" value="ECO:0007669"/>
    <property type="project" value="TreeGrafter"/>
</dbReference>
<feature type="compositionally biased region" description="Basic and acidic residues" evidence="2">
    <location>
        <begin position="220"/>
        <end position="235"/>
    </location>
</feature>
<feature type="region of interest" description="Disordered" evidence="2">
    <location>
        <begin position="1463"/>
        <end position="1514"/>
    </location>
</feature>
<dbReference type="EMBL" id="JAUZQC010000007">
    <property type="protein sequence ID" value="KAK5869185.1"/>
    <property type="molecule type" value="Genomic_DNA"/>
</dbReference>
<feature type="compositionally biased region" description="Polar residues" evidence="2">
    <location>
        <begin position="1087"/>
        <end position="1109"/>
    </location>
</feature>
<dbReference type="GO" id="GO:0046599">
    <property type="term" value="P:regulation of centriole replication"/>
    <property type="evidence" value="ECO:0007669"/>
    <property type="project" value="TreeGrafter"/>
</dbReference>
<feature type="compositionally biased region" description="Polar residues" evidence="2">
    <location>
        <begin position="1044"/>
        <end position="1053"/>
    </location>
</feature>
<feature type="region of interest" description="Disordered" evidence="2">
    <location>
        <begin position="1212"/>
        <end position="1241"/>
    </location>
</feature>
<feature type="compositionally biased region" description="Basic and acidic residues" evidence="2">
    <location>
        <begin position="1665"/>
        <end position="1690"/>
    </location>
</feature>
<feature type="compositionally biased region" description="Polar residues" evidence="2">
    <location>
        <begin position="1218"/>
        <end position="1228"/>
    </location>
</feature>
<feature type="region of interest" description="Disordered" evidence="2">
    <location>
        <begin position="133"/>
        <end position="175"/>
    </location>
</feature>
<organism evidence="3 4">
    <name type="scientific">Eleginops maclovinus</name>
    <name type="common">Patagonian blennie</name>
    <name type="synonym">Eleginus maclovinus</name>
    <dbReference type="NCBI Taxonomy" id="56733"/>
    <lineage>
        <taxon>Eukaryota</taxon>
        <taxon>Metazoa</taxon>
        <taxon>Chordata</taxon>
        <taxon>Craniata</taxon>
        <taxon>Vertebrata</taxon>
        <taxon>Euteleostomi</taxon>
        <taxon>Actinopterygii</taxon>
        <taxon>Neopterygii</taxon>
        <taxon>Teleostei</taxon>
        <taxon>Neoteleostei</taxon>
        <taxon>Acanthomorphata</taxon>
        <taxon>Eupercaria</taxon>
        <taxon>Perciformes</taxon>
        <taxon>Notothenioidei</taxon>
        <taxon>Eleginopidae</taxon>
        <taxon>Eleginops</taxon>
    </lineage>
</organism>
<comment type="caution">
    <text evidence="3">The sequence shown here is derived from an EMBL/GenBank/DDBJ whole genome shotgun (WGS) entry which is preliminary data.</text>
</comment>